<gene>
    <name evidence="2" type="ORF">SSLN_LOCUS14632</name>
</gene>
<name>A0A183TDT3_SCHSO</name>
<reference evidence="2 3" key="2">
    <citation type="submission" date="2018-11" db="EMBL/GenBank/DDBJ databases">
        <authorList>
            <consortium name="Pathogen Informatics"/>
        </authorList>
    </citation>
    <scope>NUCLEOTIDE SEQUENCE [LARGE SCALE GENOMIC DNA]</scope>
    <source>
        <strain evidence="2 3">NST_G2</strain>
    </source>
</reference>
<evidence type="ECO:0000313" key="4">
    <source>
        <dbReference type="WBParaSite" id="SSLN_0001518401-mRNA-1"/>
    </source>
</evidence>
<proteinExistence type="predicted"/>
<accession>A0A183TDT3</accession>
<sequence length="211" mass="24012">MVLQLQIEDPTVNVEDIEKYKLAFMMQFFVQHKQRFRFPRLRLQDLYQQVITEPDPTALCDCVARILRFLRHSDPSVCINNVDESLDYFVAEKRTTYRIAVQNTRNGRLVGELDAPSRARLLENLIESVYDEQPDFTFASSAGFTSTAAPGRPGLRPEDAAKPGFGDQTNDSEDILPEDVNVLIKAGQDANGCSYYYMDGMLSLVSFKKRN</sequence>
<evidence type="ECO:0000313" key="2">
    <source>
        <dbReference type="EMBL" id="VDM01018.1"/>
    </source>
</evidence>
<dbReference type="AlphaFoldDB" id="A0A183TDT3"/>
<dbReference type="WBParaSite" id="SSLN_0001518401-mRNA-1">
    <property type="protein sequence ID" value="SSLN_0001518401-mRNA-1"/>
    <property type="gene ID" value="SSLN_0001518401"/>
</dbReference>
<dbReference type="STRING" id="70667.A0A183TDT3"/>
<dbReference type="OrthoDB" id="7668649at2759"/>
<dbReference type="EMBL" id="UYSU01039148">
    <property type="protein sequence ID" value="VDM01018.1"/>
    <property type="molecule type" value="Genomic_DNA"/>
</dbReference>
<organism evidence="4">
    <name type="scientific">Schistocephalus solidus</name>
    <name type="common">Tapeworm</name>
    <dbReference type="NCBI Taxonomy" id="70667"/>
    <lineage>
        <taxon>Eukaryota</taxon>
        <taxon>Metazoa</taxon>
        <taxon>Spiralia</taxon>
        <taxon>Lophotrochozoa</taxon>
        <taxon>Platyhelminthes</taxon>
        <taxon>Cestoda</taxon>
        <taxon>Eucestoda</taxon>
        <taxon>Diphyllobothriidea</taxon>
        <taxon>Diphyllobothriidae</taxon>
        <taxon>Schistocephalus</taxon>
    </lineage>
</organism>
<dbReference type="Proteomes" id="UP000275846">
    <property type="component" value="Unassembled WGS sequence"/>
</dbReference>
<feature type="region of interest" description="Disordered" evidence="1">
    <location>
        <begin position="142"/>
        <end position="173"/>
    </location>
</feature>
<keyword evidence="3" id="KW-1185">Reference proteome</keyword>
<evidence type="ECO:0000313" key="3">
    <source>
        <dbReference type="Proteomes" id="UP000275846"/>
    </source>
</evidence>
<reference evidence="4" key="1">
    <citation type="submission" date="2016-06" db="UniProtKB">
        <authorList>
            <consortium name="WormBaseParasite"/>
        </authorList>
    </citation>
    <scope>IDENTIFICATION</scope>
</reference>
<evidence type="ECO:0000256" key="1">
    <source>
        <dbReference type="SAM" id="MobiDB-lite"/>
    </source>
</evidence>
<protein>
    <submittedName>
        <fullName evidence="4">Set apart in position or space protein</fullName>
    </submittedName>
</protein>